<name>M2Y068_DOTSN</name>
<evidence type="ECO:0000256" key="6">
    <source>
        <dbReference type="ARBA" id="ARBA00032755"/>
    </source>
</evidence>
<accession>M2Y068</accession>
<evidence type="ECO:0000256" key="5">
    <source>
        <dbReference type="ARBA" id="ARBA00023270"/>
    </source>
</evidence>
<feature type="compositionally biased region" description="Basic and acidic residues" evidence="8">
    <location>
        <begin position="59"/>
        <end position="68"/>
    </location>
</feature>
<keyword evidence="5" id="KW-0704">Schiff base</keyword>
<dbReference type="SMART" id="SM01133">
    <property type="entry name" value="DeoC"/>
    <property type="match status" value="1"/>
</dbReference>
<dbReference type="Pfam" id="PF01791">
    <property type="entry name" value="DeoC"/>
    <property type="match status" value="1"/>
</dbReference>
<evidence type="ECO:0000256" key="1">
    <source>
        <dbReference type="ARBA" id="ARBA00010936"/>
    </source>
</evidence>
<dbReference type="InterPro" id="IPR002915">
    <property type="entry name" value="DeoC/FbaB/LacD_aldolase"/>
</dbReference>
<dbReference type="STRING" id="675120.M2Y068"/>
<protein>
    <recommendedName>
        <fullName evidence="2">deoxyribose-phosphate aldolase</fullName>
        <ecNumber evidence="2">4.1.2.4</ecNumber>
    </recommendedName>
    <alternativeName>
        <fullName evidence="6">2-deoxy-D-ribose 5-phosphate aldolase</fullName>
    </alternativeName>
</protein>
<comment type="catalytic activity">
    <reaction evidence="7">
        <text>2-deoxy-D-ribose 5-phosphate = D-glyceraldehyde 3-phosphate + acetaldehyde</text>
        <dbReference type="Rhea" id="RHEA:12821"/>
        <dbReference type="ChEBI" id="CHEBI:15343"/>
        <dbReference type="ChEBI" id="CHEBI:59776"/>
        <dbReference type="ChEBI" id="CHEBI:62877"/>
        <dbReference type="EC" id="4.1.2.4"/>
    </reaction>
</comment>
<dbReference type="HOGENOM" id="CLU_053595_0_1_1"/>
<evidence type="ECO:0000256" key="3">
    <source>
        <dbReference type="ARBA" id="ARBA00022490"/>
    </source>
</evidence>
<comment type="similarity">
    <text evidence="1">Belongs to the DeoC/FbaB aldolase family. DeoC type 1 subfamily.</text>
</comment>
<evidence type="ECO:0000256" key="7">
    <source>
        <dbReference type="ARBA" id="ARBA00048791"/>
    </source>
</evidence>
<dbReference type="AlphaFoldDB" id="M2Y068"/>
<evidence type="ECO:0000313" key="9">
    <source>
        <dbReference type="EMBL" id="EME38719.1"/>
    </source>
</evidence>
<dbReference type="EC" id="4.1.2.4" evidence="2"/>
<dbReference type="SUPFAM" id="SSF51569">
    <property type="entry name" value="Aldolase"/>
    <property type="match status" value="1"/>
</dbReference>
<dbReference type="EMBL" id="KB446546">
    <property type="protein sequence ID" value="EME38719.1"/>
    <property type="molecule type" value="Genomic_DNA"/>
</dbReference>
<dbReference type="GO" id="GO:0004139">
    <property type="term" value="F:deoxyribose-phosphate aldolase activity"/>
    <property type="evidence" value="ECO:0007669"/>
    <property type="project" value="UniProtKB-EC"/>
</dbReference>
<gene>
    <name evidence="9" type="ORF">DOTSEDRAFT_75463</name>
</gene>
<evidence type="ECO:0000256" key="4">
    <source>
        <dbReference type="ARBA" id="ARBA00023239"/>
    </source>
</evidence>
<dbReference type="CDD" id="cd00959">
    <property type="entry name" value="DeoC"/>
    <property type="match status" value="1"/>
</dbReference>
<dbReference type="eggNOG" id="KOG3981">
    <property type="taxonomic scope" value="Eukaryota"/>
</dbReference>
<feature type="compositionally biased region" description="Basic and acidic residues" evidence="8">
    <location>
        <begin position="31"/>
        <end position="40"/>
    </location>
</feature>
<dbReference type="GO" id="GO:0005737">
    <property type="term" value="C:cytoplasm"/>
    <property type="evidence" value="ECO:0007669"/>
    <property type="project" value="InterPro"/>
</dbReference>
<dbReference type="Proteomes" id="UP000016933">
    <property type="component" value="Unassembled WGS sequence"/>
</dbReference>
<dbReference type="PANTHER" id="PTHR10889">
    <property type="entry name" value="DEOXYRIBOSE-PHOSPHATE ALDOLASE"/>
    <property type="match status" value="1"/>
</dbReference>
<dbReference type="GO" id="GO:0046386">
    <property type="term" value="P:deoxyribose phosphate catabolic process"/>
    <property type="evidence" value="ECO:0007669"/>
    <property type="project" value="UniProtKB-UniPathway"/>
</dbReference>
<dbReference type="GO" id="GO:0009264">
    <property type="term" value="P:deoxyribonucleotide catabolic process"/>
    <property type="evidence" value="ECO:0007669"/>
    <property type="project" value="InterPro"/>
</dbReference>
<dbReference type="OrthoDB" id="70823at2759"/>
<dbReference type="Gene3D" id="3.20.20.70">
    <property type="entry name" value="Aldolase class I"/>
    <property type="match status" value="1"/>
</dbReference>
<feature type="region of interest" description="Disordered" evidence="8">
    <location>
        <begin position="1"/>
        <end position="75"/>
    </location>
</feature>
<reference evidence="9 10" key="2">
    <citation type="journal article" date="2012" name="PLoS Pathog.">
        <title>Diverse lifestyles and strategies of plant pathogenesis encoded in the genomes of eighteen Dothideomycetes fungi.</title>
        <authorList>
            <person name="Ohm R.A."/>
            <person name="Feau N."/>
            <person name="Henrissat B."/>
            <person name="Schoch C.L."/>
            <person name="Horwitz B.A."/>
            <person name="Barry K.W."/>
            <person name="Condon B.J."/>
            <person name="Copeland A.C."/>
            <person name="Dhillon B."/>
            <person name="Glaser F."/>
            <person name="Hesse C.N."/>
            <person name="Kosti I."/>
            <person name="LaButti K."/>
            <person name="Lindquist E.A."/>
            <person name="Lucas S."/>
            <person name="Salamov A.A."/>
            <person name="Bradshaw R.E."/>
            <person name="Ciuffetti L."/>
            <person name="Hamelin R.C."/>
            <person name="Kema G.H.J."/>
            <person name="Lawrence C."/>
            <person name="Scott J.A."/>
            <person name="Spatafora J.W."/>
            <person name="Turgeon B.G."/>
            <person name="de Wit P.J.G.M."/>
            <person name="Zhong S."/>
            <person name="Goodwin S.B."/>
            <person name="Grigoriev I.V."/>
        </authorList>
    </citation>
    <scope>NUCLEOTIDE SEQUENCE [LARGE SCALE GENOMIC DNA]</scope>
    <source>
        <strain evidence="10">NZE10 / CBS 128990</strain>
    </source>
</reference>
<evidence type="ECO:0000256" key="8">
    <source>
        <dbReference type="SAM" id="MobiDB-lite"/>
    </source>
</evidence>
<dbReference type="GO" id="GO:0016052">
    <property type="term" value="P:carbohydrate catabolic process"/>
    <property type="evidence" value="ECO:0007669"/>
    <property type="project" value="TreeGrafter"/>
</dbReference>
<dbReference type="UniPathway" id="UPA00002">
    <property type="reaction ID" value="UER00468"/>
</dbReference>
<dbReference type="InterPro" id="IPR013785">
    <property type="entry name" value="Aldolase_TIM"/>
</dbReference>
<dbReference type="InterPro" id="IPR028581">
    <property type="entry name" value="DeoC_typeI"/>
</dbReference>
<organism evidence="9 10">
    <name type="scientific">Dothistroma septosporum (strain NZE10 / CBS 128990)</name>
    <name type="common">Red band needle blight fungus</name>
    <name type="synonym">Mycosphaerella pini</name>
    <dbReference type="NCBI Taxonomy" id="675120"/>
    <lineage>
        <taxon>Eukaryota</taxon>
        <taxon>Fungi</taxon>
        <taxon>Dikarya</taxon>
        <taxon>Ascomycota</taxon>
        <taxon>Pezizomycotina</taxon>
        <taxon>Dothideomycetes</taxon>
        <taxon>Dothideomycetidae</taxon>
        <taxon>Mycosphaerellales</taxon>
        <taxon>Mycosphaerellaceae</taxon>
        <taxon>Dothistroma</taxon>
    </lineage>
</organism>
<reference evidence="10" key="1">
    <citation type="journal article" date="2012" name="PLoS Genet.">
        <title>The genomes of the fungal plant pathogens Cladosporium fulvum and Dothistroma septosporum reveal adaptation to different hosts and lifestyles but also signatures of common ancestry.</title>
        <authorList>
            <person name="de Wit P.J.G.M."/>
            <person name="van der Burgt A."/>
            <person name="Oekmen B."/>
            <person name="Stergiopoulos I."/>
            <person name="Abd-Elsalam K.A."/>
            <person name="Aerts A.L."/>
            <person name="Bahkali A.H."/>
            <person name="Beenen H.G."/>
            <person name="Chettri P."/>
            <person name="Cox M.P."/>
            <person name="Datema E."/>
            <person name="de Vries R.P."/>
            <person name="Dhillon B."/>
            <person name="Ganley A.R."/>
            <person name="Griffiths S.A."/>
            <person name="Guo Y."/>
            <person name="Hamelin R.C."/>
            <person name="Henrissat B."/>
            <person name="Kabir M.S."/>
            <person name="Jashni M.K."/>
            <person name="Kema G."/>
            <person name="Klaubauf S."/>
            <person name="Lapidus A."/>
            <person name="Levasseur A."/>
            <person name="Lindquist E."/>
            <person name="Mehrabi R."/>
            <person name="Ohm R.A."/>
            <person name="Owen T.J."/>
            <person name="Salamov A."/>
            <person name="Schwelm A."/>
            <person name="Schijlen E."/>
            <person name="Sun H."/>
            <person name="van den Burg H.A."/>
            <person name="van Ham R.C.H.J."/>
            <person name="Zhang S."/>
            <person name="Goodwin S.B."/>
            <person name="Grigoriev I.V."/>
            <person name="Collemare J."/>
            <person name="Bradshaw R.E."/>
        </authorList>
    </citation>
    <scope>NUCLEOTIDE SEQUENCE [LARGE SCALE GENOMIC DNA]</scope>
    <source>
        <strain evidence="10">NZE10 / CBS 128990</strain>
    </source>
</reference>
<dbReference type="NCBIfam" id="TIGR00126">
    <property type="entry name" value="deoC"/>
    <property type="match status" value="1"/>
</dbReference>
<evidence type="ECO:0000256" key="2">
    <source>
        <dbReference type="ARBA" id="ARBA00012515"/>
    </source>
</evidence>
<dbReference type="FunFam" id="3.20.20.70:FF:000044">
    <property type="entry name" value="Deoxyribose-phosphate aldolase"/>
    <property type="match status" value="1"/>
</dbReference>
<keyword evidence="4" id="KW-0456">Lyase</keyword>
<proteinExistence type="inferred from homology"/>
<keyword evidence="3" id="KW-0963">Cytoplasm</keyword>
<sequence>MYKTQPDYDFDTQPRLLHSSSSNPNDITLPENKEPERDISSQRPAPISERSQPGDESTEYNRRGERKASGVGTLPPAFVERGEVRGRAEMTTREVKFGDGEWETVIKEAEEKIHEAVREERKFGVPKNVAGTIDHTFLKLDATEQQVGKLCEEARGKGFATVCVRPDWVSLCISKLHETNIPVAAVIGFHEGTYTLEHKISEIDTSTKAGALELDVVLNYPDLIAKHYAKIYTELSTIRARGAAPVALKLILETSQLDSRQIVAACTIANAAGFDFVKTSTGFNGQGATVENVRLMRACCEVLAEGGRTMKVKASGGIRAFGDAVEMLEAGASRLGCSAGVAIAEEERGGKKAERGNEGY</sequence>
<dbReference type="InterPro" id="IPR011343">
    <property type="entry name" value="DeoC"/>
</dbReference>
<evidence type="ECO:0000313" key="10">
    <source>
        <dbReference type="Proteomes" id="UP000016933"/>
    </source>
</evidence>
<keyword evidence="10" id="KW-1185">Reference proteome</keyword>
<dbReference type="PANTHER" id="PTHR10889:SF1">
    <property type="entry name" value="DEOXYRIBOSE-PHOSPHATE ALDOLASE"/>
    <property type="match status" value="1"/>
</dbReference>
<dbReference type="HAMAP" id="MF_00114">
    <property type="entry name" value="DeoC_type1"/>
    <property type="match status" value="1"/>
</dbReference>